<reference evidence="1" key="1">
    <citation type="submission" date="2020-05" db="EMBL/GenBank/DDBJ databases">
        <authorList>
            <person name="Rincon C."/>
            <person name="Sanders R I."/>
            <person name="Robbins C."/>
            <person name="Chaturvedi A."/>
        </authorList>
    </citation>
    <scope>NUCLEOTIDE SEQUENCE</scope>
    <source>
        <strain evidence="1">CHB12</strain>
    </source>
</reference>
<dbReference type="Proteomes" id="UP000684084">
    <property type="component" value="Unassembled WGS sequence"/>
</dbReference>
<dbReference type="OrthoDB" id="2463050at2759"/>
<comment type="caution">
    <text evidence="1">The sequence shown here is derived from an EMBL/GenBank/DDBJ whole genome shotgun (WGS) entry which is preliminary data.</text>
</comment>
<dbReference type="AlphaFoldDB" id="A0A915ZM87"/>
<evidence type="ECO:0000313" key="2">
    <source>
        <dbReference type="Proteomes" id="UP000684084"/>
    </source>
</evidence>
<name>A0A915ZM87_9GLOM</name>
<dbReference type="EMBL" id="CAGKOT010000046">
    <property type="protein sequence ID" value="CAB5382351.1"/>
    <property type="molecule type" value="Genomic_DNA"/>
</dbReference>
<accession>A0A915ZM87</accession>
<proteinExistence type="predicted"/>
<organism evidence="1 2">
    <name type="scientific">Rhizophagus irregularis</name>
    <dbReference type="NCBI Taxonomy" id="588596"/>
    <lineage>
        <taxon>Eukaryota</taxon>
        <taxon>Fungi</taxon>
        <taxon>Fungi incertae sedis</taxon>
        <taxon>Mucoromycota</taxon>
        <taxon>Glomeromycotina</taxon>
        <taxon>Glomeromycetes</taxon>
        <taxon>Glomerales</taxon>
        <taxon>Glomeraceae</taxon>
        <taxon>Rhizophagus</taxon>
    </lineage>
</organism>
<evidence type="ECO:0000313" key="1">
    <source>
        <dbReference type="EMBL" id="CAB5382351.1"/>
    </source>
</evidence>
<sequence>MDIMKEYKTVVLFSELMSINQISGIIGLLGDVSSPIKDYSFQAVWCGQYMWDRNFGTNSNMAESCFEIWNFLFCRFRRTRPLGKIKIRILTTGGLSFLVLDLEVWTRRRMHLKFGLKKIEYIRSIRWRTIVDSICDGINFGQHYIR</sequence>
<protein>
    <submittedName>
        <fullName evidence="1">Uncharacterized protein</fullName>
    </submittedName>
</protein>
<dbReference type="VEuPathDB" id="FungiDB:RhiirFUN_002792"/>
<gene>
    <name evidence="1" type="ORF">CHRIB12_LOCUS17927</name>
</gene>